<dbReference type="SUPFAM" id="SSF46689">
    <property type="entry name" value="Homeodomain-like"/>
    <property type="match status" value="1"/>
</dbReference>
<sequence>MKQIRVLSEHELITLEEAFKNHPKHRCRIRAHAIINSYHGFSIKQIAQILLVKGETVSSWLDQWFEHGIVFLYDSKRTGRPTIYNSIENQRLKKLVDEEPYQLKQAQSIMILETGKTASKSTLKRILKKSDYSHKQARHSLKNKRYQADFLACQQTLERLIDAERSGEIDLFYFDESGFSQKS</sequence>
<feature type="non-terminal residue" evidence="1">
    <location>
        <position position="183"/>
    </location>
</feature>
<dbReference type="EMBL" id="JAKIKS010000241">
    <property type="protein sequence ID" value="MCL1127892.1"/>
    <property type="molecule type" value="Genomic_DNA"/>
</dbReference>
<evidence type="ECO:0000313" key="2">
    <source>
        <dbReference type="Proteomes" id="UP001203423"/>
    </source>
</evidence>
<dbReference type="Proteomes" id="UP001203423">
    <property type="component" value="Unassembled WGS sequence"/>
</dbReference>
<evidence type="ECO:0000313" key="1">
    <source>
        <dbReference type="EMBL" id="MCL1127892.1"/>
    </source>
</evidence>
<protein>
    <submittedName>
        <fullName evidence="1">Helix-turn-helix domain-containing protein</fullName>
    </submittedName>
</protein>
<dbReference type="Pfam" id="PF13565">
    <property type="entry name" value="HTH_32"/>
    <property type="match status" value="1"/>
</dbReference>
<dbReference type="RefSeq" id="WP_248943319.1">
    <property type="nucleotide sequence ID" value="NZ_JAKIKS010000241.1"/>
</dbReference>
<keyword evidence="2" id="KW-1185">Reference proteome</keyword>
<comment type="caution">
    <text evidence="1">The sequence shown here is derived from an EMBL/GenBank/DDBJ whole genome shotgun (WGS) entry which is preliminary data.</text>
</comment>
<proteinExistence type="predicted"/>
<accession>A0ABT0LJK1</accession>
<organism evidence="1 2">
    <name type="scientific">Shewanella surugensis</name>
    <dbReference type="NCBI Taxonomy" id="212020"/>
    <lineage>
        <taxon>Bacteria</taxon>
        <taxon>Pseudomonadati</taxon>
        <taxon>Pseudomonadota</taxon>
        <taxon>Gammaproteobacteria</taxon>
        <taxon>Alteromonadales</taxon>
        <taxon>Shewanellaceae</taxon>
        <taxon>Shewanella</taxon>
    </lineage>
</organism>
<reference evidence="1 2" key="1">
    <citation type="submission" date="2022-01" db="EMBL/GenBank/DDBJ databases">
        <title>Whole genome-based taxonomy of the Shewanellaceae.</title>
        <authorList>
            <person name="Martin-Rodriguez A.J."/>
        </authorList>
    </citation>
    <scope>NUCLEOTIDE SEQUENCE [LARGE SCALE GENOMIC DNA]</scope>
    <source>
        <strain evidence="1 2">DSM 17177</strain>
    </source>
</reference>
<dbReference type="InterPro" id="IPR009057">
    <property type="entry name" value="Homeodomain-like_sf"/>
</dbReference>
<name>A0ABT0LJK1_9GAMM</name>
<gene>
    <name evidence="1" type="ORF">L2764_26415</name>
</gene>